<evidence type="ECO:0000313" key="4">
    <source>
        <dbReference type="Proteomes" id="UP001140949"/>
    </source>
</evidence>
<feature type="compositionally biased region" description="Polar residues" evidence="2">
    <location>
        <begin position="413"/>
        <end position="434"/>
    </location>
</feature>
<evidence type="ECO:0000256" key="2">
    <source>
        <dbReference type="SAM" id="MobiDB-lite"/>
    </source>
</evidence>
<feature type="region of interest" description="Disordered" evidence="2">
    <location>
        <begin position="520"/>
        <end position="732"/>
    </location>
</feature>
<accession>A0AAX6DWI4</accession>
<organism evidence="3 4">
    <name type="scientific">Iris pallida</name>
    <name type="common">Sweet iris</name>
    <dbReference type="NCBI Taxonomy" id="29817"/>
    <lineage>
        <taxon>Eukaryota</taxon>
        <taxon>Viridiplantae</taxon>
        <taxon>Streptophyta</taxon>
        <taxon>Embryophyta</taxon>
        <taxon>Tracheophyta</taxon>
        <taxon>Spermatophyta</taxon>
        <taxon>Magnoliopsida</taxon>
        <taxon>Liliopsida</taxon>
        <taxon>Asparagales</taxon>
        <taxon>Iridaceae</taxon>
        <taxon>Iridoideae</taxon>
        <taxon>Irideae</taxon>
        <taxon>Iris</taxon>
    </lineage>
</organism>
<dbReference type="GO" id="GO:0015031">
    <property type="term" value="P:protein transport"/>
    <property type="evidence" value="ECO:0007669"/>
    <property type="project" value="InterPro"/>
</dbReference>
<feature type="compositionally biased region" description="Basic and acidic residues" evidence="2">
    <location>
        <begin position="682"/>
        <end position="692"/>
    </location>
</feature>
<dbReference type="Pfam" id="PF03398">
    <property type="entry name" value="Ist1"/>
    <property type="match status" value="1"/>
</dbReference>
<dbReference type="EMBL" id="JANAVB010041420">
    <property type="protein sequence ID" value="KAJ6796071.1"/>
    <property type="molecule type" value="Genomic_DNA"/>
</dbReference>
<reference evidence="3" key="1">
    <citation type="journal article" date="2023" name="GigaByte">
        <title>Genome assembly of the bearded iris, Iris pallida Lam.</title>
        <authorList>
            <person name="Bruccoleri R.E."/>
            <person name="Oakeley E.J."/>
            <person name="Faust A.M.E."/>
            <person name="Altorfer M."/>
            <person name="Dessus-Babus S."/>
            <person name="Burckhardt D."/>
            <person name="Oertli M."/>
            <person name="Naumann U."/>
            <person name="Petersen F."/>
            <person name="Wong J."/>
        </authorList>
    </citation>
    <scope>NUCLEOTIDE SEQUENCE</scope>
    <source>
        <strain evidence="3">GSM-AAB239-AS_SAM_17_03QT</strain>
    </source>
</reference>
<comment type="caution">
    <text evidence="3">The sequence shown here is derived from an EMBL/GenBank/DDBJ whole genome shotgun (WGS) entry which is preliminary data.</text>
</comment>
<reference evidence="3" key="2">
    <citation type="submission" date="2023-04" db="EMBL/GenBank/DDBJ databases">
        <authorList>
            <person name="Bruccoleri R.E."/>
            <person name="Oakeley E.J."/>
            <person name="Faust A.-M."/>
            <person name="Dessus-Babus S."/>
            <person name="Altorfer M."/>
            <person name="Burckhardt D."/>
            <person name="Oertli M."/>
            <person name="Naumann U."/>
            <person name="Petersen F."/>
            <person name="Wong J."/>
        </authorList>
    </citation>
    <scope>NUCLEOTIDE SEQUENCE</scope>
    <source>
        <strain evidence="3">GSM-AAB239-AS_SAM_17_03QT</strain>
        <tissue evidence="3">Leaf</tissue>
    </source>
</reference>
<feature type="compositionally biased region" description="Basic residues" evidence="2">
    <location>
        <begin position="598"/>
        <end position="611"/>
    </location>
</feature>
<dbReference type="PANTHER" id="PTHR12161:SF14">
    <property type="entry name" value="REGULATOR OF VPS4 ACTIVITY IN THE MVB PATHWAY PROTEIN"/>
    <property type="match status" value="1"/>
</dbReference>
<feature type="region of interest" description="Disordered" evidence="2">
    <location>
        <begin position="275"/>
        <end position="300"/>
    </location>
</feature>
<feature type="compositionally biased region" description="Basic residues" evidence="2">
    <location>
        <begin position="636"/>
        <end position="648"/>
    </location>
</feature>
<dbReference type="Gene3D" id="1.20.1260.60">
    <property type="entry name" value="Vacuolar protein sorting-associated protein Ist1"/>
    <property type="match status" value="1"/>
</dbReference>
<feature type="compositionally biased region" description="Basic and acidic residues" evidence="2">
    <location>
        <begin position="661"/>
        <end position="671"/>
    </location>
</feature>
<dbReference type="AlphaFoldDB" id="A0AAX6DWI4"/>
<feature type="compositionally biased region" description="Basic and acidic residues" evidence="2">
    <location>
        <begin position="234"/>
        <end position="246"/>
    </location>
</feature>
<protein>
    <recommendedName>
        <fullName evidence="5">IST1-like protein</fullName>
    </recommendedName>
</protein>
<dbReference type="PANTHER" id="PTHR12161">
    <property type="entry name" value="IST1 FAMILY MEMBER"/>
    <property type="match status" value="1"/>
</dbReference>
<proteinExistence type="inferred from homology"/>
<evidence type="ECO:0008006" key="5">
    <source>
        <dbReference type="Google" id="ProtNLM"/>
    </source>
</evidence>
<feature type="compositionally biased region" description="Basic and acidic residues" evidence="2">
    <location>
        <begin position="328"/>
        <end position="344"/>
    </location>
</feature>
<feature type="region of interest" description="Disordered" evidence="2">
    <location>
        <begin position="227"/>
        <end position="251"/>
    </location>
</feature>
<comment type="similarity">
    <text evidence="1">Belongs to the IST1 family.</text>
</comment>
<dbReference type="FunFam" id="1.20.1260.60:FF:000002">
    <property type="entry name" value="Vacuolar protein sorting-associated protein IST1"/>
    <property type="match status" value="1"/>
</dbReference>
<evidence type="ECO:0000313" key="3">
    <source>
        <dbReference type="EMBL" id="KAJ6796071.1"/>
    </source>
</evidence>
<dbReference type="InterPro" id="IPR042277">
    <property type="entry name" value="IST1-like"/>
</dbReference>
<evidence type="ECO:0000256" key="1">
    <source>
        <dbReference type="ARBA" id="ARBA00005536"/>
    </source>
</evidence>
<sequence>MFGCLLGGKFSNKCKKGVKCTRSRIGLIRKKKQAMLKYLRRDVAELLSNGHENNAFGRIEALIVEINYVSCYDMIELYCECILQLLPSLQKQRECPEEAMEAMSTLIFAAARFSDLPELCDLRTLFTERYGSEMESSTNGEFVEKVQKKSFSMEKKLHLMQHIAEEFSVPWDSKAFQQKLYNQQRPHAENWRNAAIKGRKETIINVGGDREAPSKERWEPPPRNLVQKEQVQPGHRDIHSKLHSENNDQLSAENRRNAAIEGRKEAAIVAGGNRYVPSNDRWEPPPRSLVQKDQVQPEHQDIQPKLRNANSGHHRSHADNWRNAAIKGRKEAATDVGGDREDPSYNRWEPPPRSLVQKEQVQPEPRDIHVIPSTSIGRRHDPAERNRNKVHAAVEASENVDDGKVLPLVKPKGSQNGTSKDVSLNDPTAGNRSPMTREGPGLIGLGKPIVASVTSRDVKAENHVAAIGGKKDPIAQESWRPPKTPNANDFRLINRLPPYTKPSFRSASTADGDVILTSVPINASNPADDNLPNGGDRPKPISDRRTHPKPPLVVENEDLVRKEAGRNYGFNGEEASMKQQPRQVAGEELGGAVVRGQHASRPRRERRRHGSRQSAAAYDRERDEEEQAMDRLLVHFSKRGTRKTRTRTRAPPAELVADANRAGERQHHDDNGNGGACPRQAEQARRRPDRVTSLRSDSTTPVPEVGAGKGPARATSLQPGMLSPREGLVHPNLPDYDELAARFIALRKA</sequence>
<keyword evidence="4" id="KW-1185">Reference proteome</keyword>
<dbReference type="InterPro" id="IPR005061">
    <property type="entry name" value="Ist1"/>
</dbReference>
<feature type="compositionally biased region" description="Basic and acidic residues" evidence="2">
    <location>
        <begin position="536"/>
        <end position="545"/>
    </location>
</feature>
<feature type="region of interest" description="Disordered" evidence="2">
    <location>
        <begin position="394"/>
        <end position="443"/>
    </location>
</feature>
<feature type="region of interest" description="Disordered" evidence="2">
    <location>
        <begin position="328"/>
        <end position="368"/>
    </location>
</feature>
<dbReference type="Proteomes" id="UP001140949">
    <property type="component" value="Unassembled WGS sequence"/>
</dbReference>
<name>A0AAX6DWI4_IRIPA</name>
<gene>
    <name evidence="3" type="ORF">M6B38_221720</name>
</gene>